<evidence type="ECO:0000313" key="7">
    <source>
        <dbReference type="Proteomes" id="UP001620626"/>
    </source>
</evidence>
<dbReference type="SUPFAM" id="SSF81321">
    <property type="entry name" value="Family A G protein-coupled receptor-like"/>
    <property type="match status" value="1"/>
</dbReference>
<evidence type="ECO:0000256" key="1">
    <source>
        <dbReference type="ARBA" id="ARBA00004370"/>
    </source>
</evidence>
<evidence type="ECO:0000313" key="6">
    <source>
        <dbReference type="EMBL" id="KAL3074699.1"/>
    </source>
</evidence>
<feature type="transmembrane region" description="Helical" evidence="5">
    <location>
        <begin position="48"/>
        <end position="70"/>
    </location>
</feature>
<dbReference type="PANTHER" id="PTHR23360">
    <property type="entry name" value="G-PROTEIN COUPLED RECEPTORS FAMILY 1 PROFILE DOMAIN-CONTAINING PROTEIN-RELATED"/>
    <property type="match status" value="1"/>
</dbReference>
<dbReference type="SMART" id="SM01381">
    <property type="entry name" value="7TM_GPCR_Srsx"/>
    <property type="match status" value="1"/>
</dbReference>
<name>A0ABD2I2G6_9BILA</name>
<comment type="subcellular location">
    <subcellularLocation>
        <location evidence="1">Membrane</location>
    </subcellularLocation>
</comment>
<gene>
    <name evidence="6" type="ORF">niasHT_038172</name>
</gene>
<dbReference type="EMBL" id="JBICBT010001292">
    <property type="protein sequence ID" value="KAL3074699.1"/>
    <property type="molecule type" value="Genomic_DNA"/>
</dbReference>
<evidence type="ECO:0008006" key="8">
    <source>
        <dbReference type="Google" id="ProtNLM"/>
    </source>
</evidence>
<keyword evidence="7" id="KW-1185">Reference proteome</keyword>
<comment type="caution">
    <text evidence="6">The sequence shown here is derived from an EMBL/GenBank/DDBJ whole genome shotgun (WGS) entry which is preliminary data.</text>
</comment>
<dbReference type="GO" id="GO:0016020">
    <property type="term" value="C:membrane"/>
    <property type="evidence" value="ECO:0007669"/>
    <property type="project" value="UniProtKB-SubCell"/>
</dbReference>
<dbReference type="AlphaFoldDB" id="A0ABD2I2G6"/>
<sequence length="251" mass="28738">MLIRTLHSHCNILIALSAFSDIFLLGGLCVKFFIFLFGINYITLEHCYYIQFVSLSASTFALTIQLCIGLDRLAGVAFPIWYKINGKYTVFKILIGICLIKVIVDKCVQFYANSKHWETLVRCELADPANQPEIINYTRNNTMVINVAELLCYVMIWLITWCRDAQIFSEDHGKRLLLSLSLIMAINVFFYIGAIAAVRQSFSFAGNSQYLNLEYRCAFRATFWPRNVVTTVQHISQRQNIVTNIRSVANS</sequence>
<dbReference type="Gene3D" id="1.20.1070.10">
    <property type="entry name" value="Rhodopsin 7-helix transmembrane proteins"/>
    <property type="match status" value="1"/>
</dbReference>
<organism evidence="6 7">
    <name type="scientific">Heterodera trifolii</name>
    <dbReference type="NCBI Taxonomy" id="157864"/>
    <lineage>
        <taxon>Eukaryota</taxon>
        <taxon>Metazoa</taxon>
        <taxon>Ecdysozoa</taxon>
        <taxon>Nematoda</taxon>
        <taxon>Chromadorea</taxon>
        <taxon>Rhabditida</taxon>
        <taxon>Tylenchina</taxon>
        <taxon>Tylenchomorpha</taxon>
        <taxon>Tylenchoidea</taxon>
        <taxon>Heteroderidae</taxon>
        <taxon>Heteroderinae</taxon>
        <taxon>Heterodera</taxon>
    </lineage>
</organism>
<evidence type="ECO:0000256" key="2">
    <source>
        <dbReference type="ARBA" id="ARBA00022692"/>
    </source>
</evidence>
<feature type="transmembrane region" description="Helical" evidence="5">
    <location>
        <begin position="143"/>
        <end position="164"/>
    </location>
</feature>
<dbReference type="InterPro" id="IPR000276">
    <property type="entry name" value="GPCR_Rhodpsn"/>
</dbReference>
<keyword evidence="2 5" id="KW-0812">Transmembrane</keyword>
<dbReference type="Pfam" id="PF10320">
    <property type="entry name" value="7TM_GPCR_Srsx"/>
    <property type="match status" value="1"/>
</dbReference>
<evidence type="ECO:0000256" key="4">
    <source>
        <dbReference type="ARBA" id="ARBA00023136"/>
    </source>
</evidence>
<dbReference type="Proteomes" id="UP001620626">
    <property type="component" value="Unassembled WGS sequence"/>
</dbReference>
<evidence type="ECO:0000256" key="5">
    <source>
        <dbReference type="SAM" id="Phobius"/>
    </source>
</evidence>
<keyword evidence="4 5" id="KW-0472">Membrane</keyword>
<accession>A0ABD2I2G6</accession>
<dbReference type="PANTHER" id="PTHR23360:SF5">
    <property type="entry name" value="G-PROTEIN COUPLED RECEPTORS FAMILY 1 PROFILE DOMAIN-CONTAINING PROTEIN"/>
    <property type="match status" value="1"/>
</dbReference>
<dbReference type="InterPro" id="IPR047130">
    <property type="entry name" value="7TM_GPCR_Srsx_nematod"/>
</dbReference>
<keyword evidence="3 5" id="KW-1133">Transmembrane helix</keyword>
<dbReference type="InterPro" id="IPR019424">
    <property type="entry name" value="7TM_GPCR_Srsx"/>
</dbReference>
<proteinExistence type="predicted"/>
<feature type="transmembrane region" description="Helical" evidence="5">
    <location>
        <begin position="12"/>
        <end position="42"/>
    </location>
</feature>
<reference evidence="6 7" key="1">
    <citation type="submission" date="2024-10" db="EMBL/GenBank/DDBJ databases">
        <authorList>
            <person name="Kim D."/>
        </authorList>
    </citation>
    <scope>NUCLEOTIDE SEQUENCE [LARGE SCALE GENOMIC DNA]</scope>
    <source>
        <strain evidence="6">BH-2024</strain>
    </source>
</reference>
<feature type="transmembrane region" description="Helical" evidence="5">
    <location>
        <begin position="176"/>
        <end position="198"/>
    </location>
</feature>
<protein>
    <recommendedName>
        <fullName evidence="8">G_PROTEIN_RECEP_F1_2 domain-containing protein</fullName>
    </recommendedName>
</protein>
<evidence type="ECO:0000256" key="3">
    <source>
        <dbReference type="ARBA" id="ARBA00022989"/>
    </source>
</evidence>